<accession>A0A1R0GPW1</accession>
<gene>
    <name evidence="8" type="ORF">AYI68_g7021</name>
</gene>
<sequence>MIFRDISRVVIEKVVESSMVPRNKSLILDGNTGSGKSSVLLQAVSSALSAGWFVIYSGETNSWVDSSNPYLPKLTDPTNFYQWTLTSNFLQSIKTLNDNESLRSNLLLKKDFVLGKQKLSADQSVFDVLDIGIKSPSLSQEALNVLLSVLDSQTDIPVMIAIDQINTFYSKTLYTDQKNVRINANHLLLINSLLPYFGYLPSMYSSLGSNTTNKTIPRGLAIGATSSTDSRFISQELNSVLETVSKDPKSFKKSNFEPINIDDFTPEETFSLLEHYRLSNLINSSPTAQSALKLWALTSGNPQKIFRSCTSFL</sequence>
<dbReference type="Proteomes" id="UP000187455">
    <property type="component" value="Unassembled WGS sequence"/>
</dbReference>
<evidence type="ECO:0000313" key="8">
    <source>
        <dbReference type="EMBL" id="OLY78920.1"/>
    </source>
</evidence>
<comment type="similarity">
    <text evidence="2">Belongs to the mitochondrion-specific ribosomal protein mS29 family.</text>
</comment>
<organism evidence="8 9">
    <name type="scientific">Smittium mucronatum</name>
    <dbReference type="NCBI Taxonomy" id="133383"/>
    <lineage>
        <taxon>Eukaryota</taxon>
        <taxon>Fungi</taxon>
        <taxon>Fungi incertae sedis</taxon>
        <taxon>Zoopagomycota</taxon>
        <taxon>Kickxellomycotina</taxon>
        <taxon>Harpellomycetes</taxon>
        <taxon>Harpellales</taxon>
        <taxon>Legeriomycetaceae</taxon>
        <taxon>Smittium</taxon>
    </lineage>
</organism>
<dbReference type="GO" id="GO:0005763">
    <property type="term" value="C:mitochondrial small ribosomal subunit"/>
    <property type="evidence" value="ECO:0007669"/>
    <property type="project" value="TreeGrafter"/>
</dbReference>
<evidence type="ECO:0000256" key="3">
    <source>
        <dbReference type="ARBA" id="ARBA00022946"/>
    </source>
</evidence>
<dbReference type="InterPro" id="IPR027417">
    <property type="entry name" value="P-loop_NTPase"/>
</dbReference>
<evidence type="ECO:0000313" key="9">
    <source>
        <dbReference type="Proteomes" id="UP000187455"/>
    </source>
</evidence>
<evidence type="ECO:0000256" key="1">
    <source>
        <dbReference type="ARBA" id="ARBA00004173"/>
    </source>
</evidence>
<dbReference type="PANTHER" id="PTHR12810">
    <property type="entry name" value="MITOCHONDRIAL 28S RIBOSOMAL PROTEIN S29"/>
    <property type="match status" value="1"/>
</dbReference>
<evidence type="ECO:0000256" key="5">
    <source>
        <dbReference type="ARBA" id="ARBA00023128"/>
    </source>
</evidence>
<evidence type="ECO:0000256" key="6">
    <source>
        <dbReference type="ARBA" id="ARBA00023274"/>
    </source>
</evidence>
<name>A0A1R0GPW1_9FUNG</name>
<evidence type="ECO:0000256" key="7">
    <source>
        <dbReference type="ARBA" id="ARBA00035140"/>
    </source>
</evidence>
<dbReference type="STRING" id="133383.A0A1R0GPW1"/>
<dbReference type="OrthoDB" id="274828at2759"/>
<dbReference type="GO" id="GO:0003735">
    <property type="term" value="F:structural constituent of ribosome"/>
    <property type="evidence" value="ECO:0007669"/>
    <property type="project" value="TreeGrafter"/>
</dbReference>
<protein>
    <recommendedName>
        <fullName evidence="7">Small ribosomal subunit protein mS29</fullName>
    </recommendedName>
</protein>
<keyword evidence="9" id="KW-1185">Reference proteome</keyword>
<dbReference type="Pfam" id="PF10236">
    <property type="entry name" value="DAP3"/>
    <property type="match status" value="1"/>
</dbReference>
<dbReference type="SUPFAM" id="SSF52540">
    <property type="entry name" value="P-loop containing nucleoside triphosphate hydrolases"/>
    <property type="match status" value="1"/>
</dbReference>
<evidence type="ECO:0000256" key="4">
    <source>
        <dbReference type="ARBA" id="ARBA00022980"/>
    </source>
</evidence>
<evidence type="ECO:0000256" key="2">
    <source>
        <dbReference type="ARBA" id="ARBA00009863"/>
    </source>
</evidence>
<comment type="subcellular location">
    <subcellularLocation>
        <location evidence="1">Mitochondrion</location>
    </subcellularLocation>
</comment>
<keyword evidence="4 8" id="KW-0689">Ribosomal protein</keyword>
<keyword evidence="6" id="KW-0687">Ribonucleoprotein</keyword>
<comment type="caution">
    <text evidence="8">The sequence shown here is derived from an EMBL/GenBank/DDBJ whole genome shotgun (WGS) entry which is preliminary data.</text>
</comment>
<reference evidence="8 9" key="1">
    <citation type="journal article" date="2016" name="Mol. Biol. Evol.">
        <title>Genome-Wide Survey of Gut Fungi (Harpellales) Reveals the First Horizontally Transferred Ubiquitin Gene from a Mosquito Host.</title>
        <authorList>
            <person name="Wang Y."/>
            <person name="White M.M."/>
            <person name="Kvist S."/>
            <person name="Moncalvo J.M."/>
        </authorList>
    </citation>
    <scope>NUCLEOTIDE SEQUENCE [LARGE SCALE GENOMIC DNA]</scope>
    <source>
        <strain evidence="8 9">ALG-7-W6</strain>
    </source>
</reference>
<dbReference type="InterPro" id="IPR019368">
    <property type="entry name" value="Ribosomal_mS29"/>
</dbReference>
<keyword evidence="5" id="KW-0496">Mitochondrion</keyword>
<proteinExistence type="inferred from homology"/>
<dbReference type="EMBL" id="LSSL01005303">
    <property type="protein sequence ID" value="OLY78920.1"/>
    <property type="molecule type" value="Genomic_DNA"/>
</dbReference>
<dbReference type="AlphaFoldDB" id="A0A1R0GPW1"/>
<keyword evidence="3" id="KW-0809">Transit peptide</keyword>
<dbReference type="PANTHER" id="PTHR12810:SF0">
    <property type="entry name" value="SMALL RIBOSOMAL SUBUNIT PROTEIN MS29"/>
    <property type="match status" value="1"/>
</dbReference>